<dbReference type="GeneID" id="68616985"/>
<comment type="caution">
    <text evidence="5">The sequence shown here is derived from an EMBL/GenBank/DDBJ whole genome shotgun (WGS) entry which is preliminary data.</text>
</comment>
<dbReference type="Gene3D" id="3.30.390.10">
    <property type="entry name" value="Enolase-like, N-terminal domain"/>
    <property type="match status" value="1"/>
</dbReference>
<reference evidence="5 6" key="1">
    <citation type="journal article" date="2019" name="Int. J. Syst. Evol. Microbiol.">
        <title>The Global Catalogue of Microorganisms (GCM) 10K type strain sequencing project: providing services to taxonomists for standard genome sequencing and annotation.</title>
        <authorList>
            <consortium name="The Broad Institute Genomics Platform"/>
            <consortium name="The Broad Institute Genome Sequencing Center for Infectious Disease"/>
            <person name="Wu L."/>
            <person name="Ma J."/>
        </authorList>
    </citation>
    <scope>NUCLEOTIDE SEQUENCE [LARGE SCALE GENOMIC DNA]</scope>
    <source>
        <strain evidence="5 6">JCM 17504</strain>
    </source>
</reference>
<evidence type="ECO:0000313" key="6">
    <source>
        <dbReference type="Proteomes" id="UP001501729"/>
    </source>
</evidence>
<dbReference type="CDD" id="cd03316">
    <property type="entry name" value="MR_like"/>
    <property type="match status" value="1"/>
</dbReference>
<dbReference type="SUPFAM" id="SSF51604">
    <property type="entry name" value="Enolase C-terminal domain-like"/>
    <property type="match status" value="1"/>
</dbReference>
<dbReference type="InterPro" id="IPR029065">
    <property type="entry name" value="Enolase_C-like"/>
</dbReference>
<comment type="pathway">
    <text evidence="2">Carbohydrate acid metabolism; D-glucarate degradation; 2,5-dioxopentanoate from D-glucarate: step 1/2.</text>
</comment>
<dbReference type="InterPro" id="IPR013342">
    <property type="entry name" value="Mandelate_racemase_C"/>
</dbReference>
<dbReference type="SFLD" id="SFLDS00001">
    <property type="entry name" value="Enolase"/>
    <property type="match status" value="1"/>
</dbReference>
<dbReference type="AlphaFoldDB" id="A0AAV3UJ49"/>
<dbReference type="SFLD" id="SFLDG00179">
    <property type="entry name" value="mandelate_racemase"/>
    <property type="match status" value="1"/>
</dbReference>
<dbReference type="Gene3D" id="3.20.20.120">
    <property type="entry name" value="Enolase-like C-terminal domain"/>
    <property type="match status" value="1"/>
</dbReference>
<dbReference type="GO" id="GO:0008872">
    <property type="term" value="F:glucarate dehydratase activity"/>
    <property type="evidence" value="ECO:0007669"/>
    <property type="project" value="UniProtKB-EC"/>
</dbReference>
<dbReference type="InterPro" id="IPR013341">
    <property type="entry name" value="Mandelate_racemase_N_dom"/>
</dbReference>
<dbReference type="Pfam" id="PF02746">
    <property type="entry name" value="MR_MLE_N"/>
    <property type="match status" value="1"/>
</dbReference>
<evidence type="ECO:0000256" key="1">
    <source>
        <dbReference type="ARBA" id="ARBA00001426"/>
    </source>
</evidence>
<protein>
    <recommendedName>
        <fullName evidence="3">glucarate dehydratase</fullName>
        <ecNumber evidence="3">4.2.1.40</ecNumber>
    </recommendedName>
</protein>
<dbReference type="PANTHER" id="PTHR48080">
    <property type="entry name" value="D-GALACTONATE DEHYDRATASE-RELATED"/>
    <property type="match status" value="1"/>
</dbReference>
<keyword evidence="6" id="KW-1185">Reference proteome</keyword>
<dbReference type="RefSeq" id="WP_227778239.1">
    <property type="nucleotide sequence ID" value="NZ_BAABKX010000013.1"/>
</dbReference>
<evidence type="ECO:0000313" key="5">
    <source>
        <dbReference type="EMBL" id="GAA5052921.1"/>
    </source>
</evidence>
<dbReference type="InterPro" id="IPR034593">
    <property type="entry name" value="DgoD-like"/>
</dbReference>
<dbReference type="InterPro" id="IPR029017">
    <property type="entry name" value="Enolase-like_N"/>
</dbReference>
<sequence length="405" mass="44726">MQIADIQAYNLSSPLDPPREYQLYNGRRRILKRDLVLVTVETVSGEIGYAPVDASSSVMREFSNDGSLDKFVDVIERAIAPSLKREVITSIKTVGKIIRQTRLSQQFKSRSIAALDIALHDIKGKQNGVPVYELLSEKDEITSEVPLYASGGMYLPPVEMAAEAKSIMEAGFKGYKYHAGRGPVEDREMIRRVHAAVGDQIDIMVDGHTWWGLEQRSYDSNTIVELVSDHEEYGVRWVEEPIEPSDHERYASIASQTGVPLAGGESKAMPEDLIEFASVGGVDYLQGDVRQHCGFSGCLRVIEYCRGAPVTFVPHHFGTELGLIANAHLAAATPGTPFLEYPIYEDDSTSGMYPNPLATDILSSSLEIKNGMLVLSDKPGLGIEVNHDVIEKYPYVDGPWTEFVS</sequence>
<dbReference type="PANTHER" id="PTHR48080:SF4">
    <property type="entry name" value="GLUCARATE DEHYDRATASE"/>
    <property type="match status" value="1"/>
</dbReference>
<feature type="domain" description="Mandelate racemase/muconate lactonizing enzyme C-terminal" evidence="4">
    <location>
        <begin position="157"/>
        <end position="260"/>
    </location>
</feature>
<accession>A0AAV3UJ49</accession>
<gene>
    <name evidence="5" type="ORF">GCM10025751_29590</name>
</gene>
<organism evidence="5 6">
    <name type="scientific">Haladaptatus pallidirubidus</name>
    <dbReference type="NCBI Taxonomy" id="1008152"/>
    <lineage>
        <taxon>Archaea</taxon>
        <taxon>Methanobacteriati</taxon>
        <taxon>Methanobacteriota</taxon>
        <taxon>Stenosarchaea group</taxon>
        <taxon>Halobacteria</taxon>
        <taxon>Halobacteriales</taxon>
        <taxon>Haladaptataceae</taxon>
        <taxon>Haladaptatus</taxon>
    </lineage>
</organism>
<dbReference type="EMBL" id="BAABKX010000013">
    <property type="protein sequence ID" value="GAA5052921.1"/>
    <property type="molecule type" value="Genomic_DNA"/>
</dbReference>
<comment type="catalytic activity">
    <reaction evidence="1">
        <text>D-glucarate = 5-dehydro-4-deoxy-D-glucarate + H2O</text>
        <dbReference type="Rhea" id="RHEA:14573"/>
        <dbReference type="ChEBI" id="CHEBI:15377"/>
        <dbReference type="ChEBI" id="CHEBI:30612"/>
        <dbReference type="ChEBI" id="CHEBI:42819"/>
        <dbReference type="EC" id="4.2.1.40"/>
    </reaction>
</comment>
<dbReference type="EC" id="4.2.1.40" evidence="3"/>
<evidence type="ECO:0000259" key="4">
    <source>
        <dbReference type="SMART" id="SM00922"/>
    </source>
</evidence>
<proteinExistence type="predicted"/>
<dbReference type="SUPFAM" id="SSF54826">
    <property type="entry name" value="Enolase N-terminal domain-like"/>
    <property type="match status" value="1"/>
</dbReference>
<dbReference type="SMART" id="SM00922">
    <property type="entry name" value="MR_MLE"/>
    <property type="match status" value="1"/>
</dbReference>
<dbReference type="Pfam" id="PF13378">
    <property type="entry name" value="MR_MLE_C"/>
    <property type="match status" value="1"/>
</dbReference>
<dbReference type="Proteomes" id="UP001501729">
    <property type="component" value="Unassembled WGS sequence"/>
</dbReference>
<evidence type="ECO:0000256" key="3">
    <source>
        <dbReference type="ARBA" id="ARBA00011973"/>
    </source>
</evidence>
<evidence type="ECO:0000256" key="2">
    <source>
        <dbReference type="ARBA" id="ARBA00005183"/>
    </source>
</evidence>
<dbReference type="InterPro" id="IPR036849">
    <property type="entry name" value="Enolase-like_C_sf"/>
</dbReference>
<name>A0AAV3UJ49_9EURY</name>